<dbReference type="PANTHER" id="PTHR10098">
    <property type="entry name" value="RAPSYN-RELATED"/>
    <property type="match status" value="1"/>
</dbReference>
<name>A0A1P8W9P0_9PLAN</name>
<dbReference type="SUPFAM" id="SSF48452">
    <property type="entry name" value="TPR-like"/>
    <property type="match status" value="2"/>
</dbReference>
<dbReference type="OrthoDB" id="220792at2"/>
<reference evidence="2 3" key="1">
    <citation type="journal article" date="2016" name="Front. Microbiol.">
        <title>Fuerstia marisgermanicae gen. nov., sp. nov., an Unusual Member of the Phylum Planctomycetes from the German Wadden Sea.</title>
        <authorList>
            <person name="Kohn T."/>
            <person name="Heuer A."/>
            <person name="Jogler M."/>
            <person name="Vollmers J."/>
            <person name="Boedeker C."/>
            <person name="Bunk B."/>
            <person name="Rast P."/>
            <person name="Borchert D."/>
            <person name="Glockner I."/>
            <person name="Freese H.M."/>
            <person name="Klenk H.P."/>
            <person name="Overmann J."/>
            <person name="Kaster A.K."/>
            <person name="Rohde M."/>
            <person name="Wiegand S."/>
            <person name="Jogler C."/>
        </authorList>
    </citation>
    <scope>NUCLEOTIDE SEQUENCE [LARGE SCALE GENOMIC DNA]</scope>
    <source>
        <strain evidence="2 3">NH11</strain>
    </source>
</reference>
<dbReference type="InterPro" id="IPR024983">
    <property type="entry name" value="CHAT_dom"/>
</dbReference>
<evidence type="ECO:0000313" key="2">
    <source>
        <dbReference type="EMBL" id="APZ90775.1"/>
    </source>
</evidence>
<dbReference type="InterPro" id="IPR019734">
    <property type="entry name" value="TPR_rpt"/>
</dbReference>
<dbReference type="STRING" id="1891926.Fuma_00359"/>
<dbReference type="EMBL" id="CP017641">
    <property type="protein sequence ID" value="APZ90775.1"/>
    <property type="molecule type" value="Genomic_DNA"/>
</dbReference>
<dbReference type="InterPro" id="IPR011990">
    <property type="entry name" value="TPR-like_helical_dom_sf"/>
</dbReference>
<proteinExistence type="predicted"/>
<dbReference type="Gene3D" id="3.40.50.300">
    <property type="entry name" value="P-loop containing nucleotide triphosphate hydrolases"/>
    <property type="match status" value="1"/>
</dbReference>
<dbReference type="SMART" id="SM00028">
    <property type="entry name" value="TPR"/>
    <property type="match status" value="7"/>
</dbReference>
<dbReference type="Gene3D" id="1.25.40.10">
    <property type="entry name" value="Tetratricopeptide repeat domain"/>
    <property type="match status" value="2"/>
</dbReference>
<evidence type="ECO:0000259" key="1">
    <source>
        <dbReference type="Pfam" id="PF12770"/>
    </source>
</evidence>
<dbReference type="SUPFAM" id="SSF52540">
    <property type="entry name" value="P-loop containing nucleoside triphosphate hydrolases"/>
    <property type="match status" value="1"/>
</dbReference>
<dbReference type="KEGG" id="fmr:Fuma_00359"/>
<dbReference type="InterPro" id="IPR027417">
    <property type="entry name" value="P-loop_NTPase"/>
</dbReference>
<dbReference type="Pfam" id="PF13374">
    <property type="entry name" value="TPR_10"/>
    <property type="match status" value="1"/>
</dbReference>
<dbReference type="AlphaFoldDB" id="A0A1P8W9P0"/>
<dbReference type="Proteomes" id="UP000187735">
    <property type="component" value="Chromosome"/>
</dbReference>
<protein>
    <submittedName>
        <fullName evidence="2">Photosystem I assembly protein Ycf3</fullName>
    </submittedName>
</protein>
<evidence type="ECO:0000313" key="3">
    <source>
        <dbReference type="Proteomes" id="UP000187735"/>
    </source>
</evidence>
<gene>
    <name evidence="2" type="ORF">Fuma_00359</name>
</gene>
<keyword evidence="3" id="KW-1185">Reference proteome</keyword>
<dbReference type="Pfam" id="PF13424">
    <property type="entry name" value="TPR_12"/>
    <property type="match status" value="2"/>
</dbReference>
<accession>A0A1P8W9P0</accession>
<dbReference type="Pfam" id="PF12770">
    <property type="entry name" value="CHAT"/>
    <property type="match status" value="1"/>
</dbReference>
<feature type="domain" description="CHAT" evidence="1">
    <location>
        <begin position="95"/>
        <end position="349"/>
    </location>
</feature>
<organism evidence="2 3">
    <name type="scientific">Fuerstiella marisgermanici</name>
    <dbReference type="NCBI Taxonomy" id="1891926"/>
    <lineage>
        <taxon>Bacteria</taxon>
        <taxon>Pseudomonadati</taxon>
        <taxon>Planctomycetota</taxon>
        <taxon>Planctomycetia</taxon>
        <taxon>Planctomycetales</taxon>
        <taxon>Planctomycetaceae</taxon>
        <taxon>Fuerstiella</taxon>
    </lineage>
</organism>
<dbReference type="RefSeq" id="WP_077022624.1">
    <property type="nucleotide sequence ID" value="NZ_CP017641.1"/>
</dbReference>
<sequence length="1243" mass="136465">MPNLAITISPNQAVAASDENDTSTPHDAPWLAEWSVDGSSVGQAIELQADAVKSVRDFAKQFERVFGRTTADGFGVRPLFPNGVLNDLGNRLLDIAGGDLRDQLNAHLDESVDADRRLVIRSEQSEALNLPWELLPLGNGGTAVGCDKRWAVYRTPIGESAVPEPSPAGPLRILFMAASPIDQKPLDYEKEEDTILTAVTTLEGARIFVGEMGSLEELKSLIKQVKPQIVHLSGHGKLQDNGIGTFCFEGERGETDPRSAADLVPILKQSGVQCVFLNACETAQADVAGFCQSLVKAGLPLAVGWAAPVADDLATVFAETFYREILGGEAIPAAMALARLKIEREGRRSATAQEPESQDATFVLPQLYCATPGENPPIDRLFDASLPEKDYRGPETRYETLPNGVIGLRHGFIGRRREQQTLIPPLRDGNITVVLLTGIGGQGKSTLCTRVANRLESTGFHIVSVKFERQKARGVEETAADCGARVVQTLLNDLRLAFLAGGALSKDKATEIFNDPDLDDGTKLQMAVVWLNDRQCDSKLLIVLDNLEDVLDFDTLQIVDPALAAFYQKLTSGLRRGSRAFITSRYIPDDTPRNDQSVRITEGLGDFEEHQILKFFNRDATVAKRIRNGELPMSLVRKAAPLVSGTPRFLDVVRGLLKKFTAAELNVELESLAAGFAQHPDHAPGQLEAERDKYLTDILGPTLFDRMSDGARTLLCRLSVSQLPLPLDGLELLLGDQSAALDDAISLAEDYGLLTQLPDADGPTLYHTPSLWHGWLTHPDRLSATDTTAVHLSLAEFWQDAYKRDREPELRVSITAELESCRHHAAAADAVELCRWSSLHLSRQHYRVSSFKEARRIMLQVREFIETRGLPKTEFNAECLHHLANVEESLSNWKEARQLYEDALACEFSDSGADQKEHASVLANLACVEMNEGEYSGARKKYARAQGILQQIGDRAGEAGTWHQLASIDLNEGDYAGAREKFGRSLDIRQQIGDRSGEAATWHGLASIDVNEGDYAGARENFGRSLEINQQIGNRVGEAGTWHQLASIDLNEGDYAGAREKFGRSLEIEQQIGNRAGEAATWHGLATIDLREDDYAGAREKFGRSLEIEQQIGDRSGEAGTWHQLATIDLKEGDYASAREKCVRSLEIEQQIGNRAGEAATIYQIGATAWGREKHRTAVLLMSIAYQILAAIGSAYAKPVMKNLSFASQQLRLDQAGFDQLMLEAAAEFKRDRCKSLIDDVFS</sequence>
<dbReference type="PANTHER" id="PTHR10098:SF108">
    <property type="entry name" value="TETRATRICOPEPTIDE REPEAT PROTEIN 28"/>
    <property type="match status" value="1"/>
</dbReference>